<feature type="compositionally biased region" description="Low complexity" evidence="1">
    <location>
        <begin position="78"/>
        <end position="102"/>
    </location>
</feature>
<feature type="compositionally biased region" description="Acidic residues" evidence="1">
    <location>
        <begin position="310"/>
        <end position="320"/>
    </location>
</feature>
<dbReference type="InterPro" id="IPR018379">
    <property type="entry name" value="BEN_domain"/>
</dbReference>
<feature type="compositionally biased region" description="Polar residues" evidence="1">
    <location>
        <begin position="294"/>
        <end position="309"/>
    </location>
</feature>
<dbReference type="PANTHER" id="PTHR35082:SF1">
    <property type="entry name" value="BEN DOMAIN-CONTAINING PROTEIN 4"/>
    <property type="match status" value="1"/>
</dbReference>
<feature type="compositionally biased region" description="Low complexity" evidence="1">
    <location>
        <begin position="60"/>
        <end position="70"/>
    </location>
</feature>
<name>A0A8C6AY92_MONMO</name>
<reference evidence="3" key="1">
    <citation type="submission" date="2025-08" db="UniProtKB">
        <authorList>
            <consortium name="Ensembl"/>
        </authorList>
    </citation>
    <scope>IDENTIFICATION</scope>
</reference>
<feature type="region of interest" description="Disordered" evidence="1">
    <location>
        <begin position="46"/>
        <end position="125"/>
    </location>
</feature>
<dbReference type="PANTHER" id="PTHR35082">
    <property type="entry name" value="BEN DOMAIN-CONTAINING PROTEIN 4"/>
    <property type="match status" value="1"/>
</dbReference>
<dbReference type="InterPro" id="IPR038950">
    <property type="entry name" value="BEND4"/>
</dbReference>
<dbReference type="PROSITE" id="PS51457">
    <property type="entry name" value="BEN"/>
    <property type="match status" value="1"/>
</dbReference>
<evidence type="ECO:0000256" key="1">
    <source>
        <dbReference type="SAM" id="MobiDB-lite"/>
    </source>
</evidence>
<dbReference type="Proteomes" id="UP000694561">
    <property type="component" value="Unplaced"/>
</dbReference>
<dbReference type="GeneTree" id="ENSGT00390000014963"/>
<dbReference type="GO" id="GO:0003677">
    <property type="term" value="F:DNA binding"/>
    <property type="evidence" value="ECO:0007669"/>
    <property type="project" value="InterPro"/>
</dbReference>
<keyword evidence="4" id="KW-1185">Reference proteome</keyword>
<evidence type="ECO:0000313" key="4">
    <source>
        <dbReference type="Proteomes" id="UP000694561"/>
    </source>
</evidence>
<accession>A0A8C6AY92</accession>
<gene>
    <name evidence="3" type="primary">BEND4</name>
</gene>
<protein>
    <submittedName>
        <fullName evidence="3">BEN domain containing 4</fullName>
    </submittedName>
</protein>
<evidence type="ECO:0000259" key="2">
    <source>
        <dbReference type="PROSITE" id="PS51457"/>
    </source>
</evidence>
<feature type="region of interest" description="Disordered" evidence="1">
    <location>
        <begin position="288"/>
        <end position="322"/>
    </location>
</feature>
<feature type="region of interest" description="Disordered" evidence="1">
    <location>
        <begin position="1"/>
        <end position="24"/>
    </location>
</feature>
<dbReference type="Ensembl" id="ENSMMNT00015009009.1">
    <property type="protein sequence ID" value="ENSMMNP00015008250.1"/>
    <property type="gene ID" value="ENSMMNG00015006129.1"/>
</dbReference>
<feature type="domain" description="BEN" evidence="2">
    <location>
        <begin position="389"/>
        <end position="527"/>
    </location>
</feature>
<sequence>MEEEMQPAEEGPSVPKIYKQRSPYSVLKTFPSKRPALAKRYERPTLVELPHVRPPPPAFAPQAAVSISSSEPPPPPQQFQAQSSYPPGPGRAAAAASSSSPSCTPVTSQGHLRTPAPPPAAPAASSSSSFAAVVRYGSGPAAAAAGSSSAGGNGASLELSAESRMILDAFAQQCSRVLSLLNCGGKLLDSSRSQSMISCVKQEGSSYTERQEQCPVGKGVHSQTSDGVDIEMQYMQRKQQTSAFLRVFTDSLQNYLLSGSFPTANTSSVSEYGHLADVDPLATSPVHTLGGWTSPATSESHGHPSSSTLPEEEEEEEEEGYCPRCQELEQEVVSLQQENEELRRKLESIPVPCQTVLDYLKTLLQHYNQLVIPQPADQPAEGSKQLLNNYPVYITSKQWDEAVNSSKKDGRRLLRYLIRFVFTTDELKYSCGLGKRKRSVQSGETGPERRPLDPVKVTCLRGTASFHSVSICDLISPHWLWLPRASVQPLLYFGFFPLRRYRLHVAHLLGIKKSFKNSSFALALNGT</sequence>
<dbReference type="AlphaFoldDB" id="A0A8C6AY92"/>
<organism evidence="3 4">
    <name type="scientific">Monodon monoceros</name>
    <name type="common">Narwhal</name>
    <name type="synonym">Ceratodon monodon</name>
    <dbReference type="NCBI Taxonomy" id="40151"/>
    <lineage>
        <taxon>Eukaryota</taxon>
        <taxon>Metazoa</taxon>
        <taxon>Chordata</taxon>
        <taxon>Craniata</taxon>
        <taxon>Vertebrata</taxon>
        <taxon>Euteleostomi</taxon>
        <taxon>Mammalia</taxon>
        <taxon>Eutheria</taxon>
        <taxon>Laurasiatheria</taxon>
        <taxon>Artiodactyla</taxon>
        <taxon>Whippomorpha</taxon>
        <taxon>Cetacea</taxon>
        <taxon>Odontoceti</taxon>
        <taxon>Monodontidae</taxon>
        <taxon>Monodon</taxon>
    </lineage>
</organism>
<evidence type="ECO:0000313" key="3">
    <source>
        <dbReference type="Ensembl" id="ENSMMNP00015008250.1"/>
    </source>
</evidence>
<proteinExistence type="predicted"/>
<reference evidence="3" key="2">
    <citation type="submission" date="2025-09" db="UniProtKB">
        <authorList>
            <consortium name="Ensembl"/>
        </authorList>
    </citation>
    <scope>IDENTIFICATION</scope>
</reference>